<keyword evidence="1 2" id="KW-0732">Signal</keyword>
<dbReference type="PROSITE" id="PS51257">
    <property type="entry name" value="PROKAR_LIPOPROTEIN"/>
    <property type="match status" value="1"/>
</dbReference>
<organism evidence="4 5">
    <name type="scientific">Ferirhizobium litorale</name>
    <dbReference type="NCBI Taxonomy" id="2927786"/>
    <lineage>
        <taxon>Bacteria</taxon>
        <taxon>Pseudomonadati</taxon>
        <taxon>Pseudomonadota</taxon>
        <taxon>Alphaproteobacteria</taxon>
        <taxon>Hyphomicrobiales</taxon>
        <taxon>Rhizobiaceae</taxon>
        <taxon>Ferirhizobium</taxon>
    </lineage>
</organism>
<dbReference type="InterPro" id="IPR011250">
    <property type="entry name" value="OMP/PagP_B-barrel"/>
</dbReference>
<proteinExistence type="predicted"/>
<reference evidence="4" key="1">
    <citation type="submission" date="2022-03" db="EMBL/GenBank/DDBJ databases">
        <title>Fererhizobium litorale gen. nov., sp. nov., isolated from sandy sediments of the Sea of Japan seashore.</title>
        <authorList>
            <person name="Romanenko L."/>
            <person name="Kurilenko V."/>
            <person name="Otstavnykh N."/>
            <person name="Svetashev V."/>
            <person name="Tekutyeva L."/>
            <person name="Isaeva M."/>
            <person name="Mikhailov V."/>
        </authorList>
    </citation>
    <scope>NUCLEOTIDE SEQUENCE</scope>
    <source>
        <strain evidence="4">KMM 9576</strain>
    </source>
</reference>
<evidence type="ECO:0000259" key="3">
    <source>
        <dbReference type="Pfam" id="PF13505"/>
    </source>
</evidence>
<feature type="chain" id="PRO_5042295538" evidence="2">
    <location>
        <begin position="21"/>
        <end position="256"/>
    </location>
</feature>
<evidence type="ECO:0000313" key="4">
    <source>
        <dbReference type="EMBL" id="MDI7920743.1"/>
    </source>
</evidence>
<evidence type="ECO:0000256" key="2">
    <source>
        <dbReference type="SAM" id="SignalP"/>
    </source>
</evidence>
<feature type="domain" description="Outer membrane protein beta-barrel" evidence="3">
    <location>
        <begin position="9"/>
        <end position="253"/>
    </location>
</feature>
<keyword evidence="5" id="KW-1185">Reference proteome</keyword>
<evidence type="ECO:0000313" key="5">
    <source>
        <dbReference type="Proteomes" id="UP001161580"/>
    </source>
</evidence>
<protein>
    <submittedName>
        <fullName evidence="4">Porin family protein</fullName>
    </submittedName>
</protein>
<feature type="signal peptide" evidence="2">
    <location>
        <begin position="1"/>
        <end position="20"/>
    </location>
</feature>
<dbReference type="Gene3D" id="2.40.160.20">
    <property type="match status" value="1"/>
</dbReference>
<accession>A0AAE3U1W7</accession>
<evidence type="ECO:0000256" key="1">
    <source>
        <dbReference type="ARBA" id="ARBA00022729"/>
    </source>
</evidence>
<dbReference type="RefSeq" id="WP_311784910.1">
    <property type="nucleotide sequence ID" value="NZ_JALDYY010000001.1"/>
</dbReference>
<dbReference type="EMBL" id="JALDYZ010000001">
    <property type="protein sequence ID" value="MDI7920743.1"/>
    <property type="molecule type" value="Genomic_DNA"/>
</dbReference>
<dbReference type="InterPro" id="IPR027385">
    <property type="entry name" value="Beta-barrel_OMP"/>
</dbReference>
<comment type="caution">
    <text evidence="4">The sequence shown here is derived from an EMBL/GenBank/DDBJ whole genome shotgun (WGS) entry which is preliminary data.</text>
</comment>
<dbReference type="Proteomes" id="UP001161580">
    <property type="component" value="Unassembled WGS sequence"/>
</dbReference>
<dbReference type="Pfam" id="PF13505">
    <property type="entry name" value="OMP_b-brl"/>
    <property type="match status" value="1"/>
</dbReference>
<gene>
    <name evidence="4" type="ORF">MRS75_01445</name>
</gene>
<dbReference type="AlphaFoldDB" id="A0AAE3U1W7"/>
<name>A0AAE3U1W7_9HYPH</name>
<dbReference type="SUPFAM" id="SSF56925">
    <property type="entry name" value="OMPA-like"/>
    <property type="match status" value="1"/>
</dbReference>
<sequence>MKKFLMAASAAFLACGPVMAADLIVADPVVAPVVAAGGWYLRGHIGMSNQRLGSLEHERMNMVELHEFVDDGSFDSAPIGGIGIGYQFNDWLRTDATVEYRGKADFQALDRYGHTEPGGAVWDGTNDYDASKSEWLFMTNAYVDLGDYYGIVPYVGAGIGASRNTISGFRDINVPTQGVAYADSDSTWNFAWALHAGLGYKATDRLTIDFGYSYVDLGDAQTGNIKTYDNSVTNSPMKFNDITSHDFKFGVRYLLQ</sequence>